<evidence type="ECO:0000256" key="1">
    <source>
        <dbReference type="ARBA" id="ARBA00023224"/>
    </source>
</evidence>
<feature type="domain" description="Methyl-accepting transducer" evidence="5">
    <location>
        <begin position="271"/>
        <end position="507"/>
    </location>
</feature>
<evidence type="ECO:0000256" key="4">
    <source>
        <dbReference type="SAM" id="Phobius"/>
    </source>
</evidence>
<comment type="similarity">
    <text evidence="2">Belongs to the methyl-accepting chemotaxis (MCP) protein family.</text>
</comment>
<gene>
    <name evidence="7" type="ORF">QU481_23100</name>
</gene>
<dbReference type="InterPro" id="IPR004090">
    <property type="entry name" value="Chemotax_Me-accpt_rcpt"/>
</dbReference>
<dbReference type="PANTHER" id="PTHR32089:SF112">
    <property type="entry name" value="LYSOZYME-LIKE PROTEIN-RELATED"/>
    <property type="match status" value="1"/>
</dbReference>
<dbReference type="InterPro" id="IPR004089">
    <property type="entry name" value="MCPsignal_dom"/>
</dbReference>
<evidence type="ECO:0000259" key="5">
    <source>
        <dbReference type="PROSITE" id="PS50111"/>
    </source>
</evidence>
<accession>A0ABT7XV78</accession>
<evidence type="ECO:0000259" key="6">
    <source>
        <dbReference type="PROSITE" id="PS50885"/>
    </source>
</evidence>
<evidence type="ECO:0000256" key="3">
    <source>
        <dbReference type="PROSITE-ProRule" id="PRU00284"/>
    </source>
</evidence>
<dbReference type="PROSITE" id="PS50111">
    <property type="entry name" value="CHEMOTAXIS_TRANSDUC_2"/>
    <property type="match status" value="1"/>
</dbReference>
<dbReference type="PROSITE" id="PS50885">
    <property type="entry name" value="HAMP"/>
    <property type="match status" value="1"/>
</dbReference>
<protein>
    <submittedName>
        <fullName evidence="7">Methyl-accepting chemotaxis protein</fullName>
    </submittedName>
</protein>
<dbReference type="SMART" id="SM00283">
    <property type="entry name" value="MA"/>
    <property type="match status" value="1"/>
</dbReference>
<keyword evidence="1 3" id="KW-0807">Transducer</keyword>
<dbReference type="CDD" id="cd11386">
    <property type="entry name" value="MCP_signal"/>
    <property type="match status" value="1"/>
</dbReference>
<feature type="transmembrane region" description="Helical" evidence="4">
    <location>
        <begin position="12"/>
        <end position="32"/>
    </location>
</feature>
<dbReference type="Gene3D" id="1.10.287.950">
    <property type="entry name" value="Methyl-accepting chemotaxis protein"/>
    <property type="match status" value="1"/>
</dbReference>
<dbReference type="InterPro" id="IPR003660">
    <property type="entry name" value="HAMP_dom"/>
</dbReference>
<organism evidence="7 8">
    <name type="scientific">Crenobacter oryzisoli</name>
    <dbReference type="NCBI Taxonomy" id="3056844"/>
    <lineage>
        <taxon>Bacteria</taxon>
        <taxon>Pseudomonadati</taxon>
        <taxon>Pseudomonadota</taxon>
        <taxon>Betaproteobacteria</taxon>
        <taxon>Neisseriales</taxon>
        <taxon>Neisseriaceae</taxon>
        <taxon>Crenobacter</taxon>
    </lineage>
</organism>
<dbReference type="SUPFAM" id="SSF58104">
    <property type="entry name" value="Methyl-accepting chemotaxis protein (MCP) signaling domain"/>
    <property type="match status" value="1"/>
</dbReference>
<name>A0ABT7XV78_9NEIS</name>
<dbReference type="Proteomes" id="UP001168540">
    <property type="component" value="Unassembled WGS sequence"/>
</dbReference>
<dbReference type="EMBL" id="JAUEDK010000087">
    <property type="protein sequence ID" value="MDN0077702.1"/>
    <property type="molecule type" value="Genomic_DNA"/>
</dbReference>
<comment type="caution">
    <text evidence="7">The sequence shown here is derived from an EMBL/GenBank/DDBJ whole genome shotgun (WGS) entry which is preliminary data.</text>
</comment>
<dbReference type="PRINTS" id="PR00260">
    <property type="entry name" value="CHEMTRNSDUCR"/>
</dbReference>
<dbReference type="CDD" id="cd06225">
    <property type="entry name" value="HAMP"/>
    <property type="match status" value="1"/>
</dbReference>
<dbReference type="RefSeq" id="WP_289832319.1">
    <property type="nucleotide sequence ID" value="NZ_JAUEDK010000087.1"/>
</dbReference>
<keyword evidence="4" id="KW-1133">Transmembrane helix</keyword>
<proteinExistence type="inferred from homology"/>
<dbReference type="Pfam" id="PF00015">
    <property type="entry name" value="MCPsignal"/>
    <property type="match status" value="1"/>
</dbReference>
<evidence type="ECO:0000313" key="7">
    <source>
        <dbReference type="EMBL" id="MDN0077702.1"/>
    </source>
</evidence>
<feature type="transmembrane region" description="Helical" evidence="4">
    <location>
        <begin position="188"/>
        <end position="212"/>
    </location>
</feature>
<keyword evidence="4" id="KW-0472">Membrane</keyword>
<evidence type="ECO:0000256" key="2">
    <source>
        <dbReference type="ARBA" id="ARBA00029447"/>
    </source>
</evidence>
<feature type="domain" description="HAMP" evidence="6">
    <location>
        <begin position="212"/>
        <end position="266"/>
    </location>
</feature>
<dbReference type="Pfam" id="PF00672">
    <property type="entry name" value="HAMP"/>
    <property type="match status" value="1"/>
</dbReference>
<keyword evidence="8" id="KW-1185">Reference proteome</keyword>
<evidence type="ECO:0000313" key="8">
    <source>
        <dbReference type="Proteomes" id="UP001168540"/>
    </source>
</evidence>
<keyword evidence="4" id="KW-0812">Transmembrane</keyword>
<dbReference type="SMART" id="SM00304">
    <property type="entry name" value="HAMP"/>
    <property type="match status" value="1"/>
</dbReference>
<dbReference type="PANTHER" id="PTHR32089">
    <property type="entry name" value="METHYL-ACCEPTING CHEMOTAXIS PROTEIN MCPB"/>
    <property type="match status" value="1"/>
</dbReference>
<reference evidence="7" key="1">
    <citation type="submission" date="2023-06" db="EMBL/GenBank/DDBJ databases">
        <authorList>
            <person name="Zhang S."/>
        </authorList>
    </citation>
    <scope>NUCLEOTIDE SEQUENCE</scope>
    <source>
        <strain evidence="7">SG2303</strain>
    </source>
</reference>
<sequence>MQNRGWGLRAKLSATFGLVSLLIVVVYSIYAYDAIVGAEMRGVDQRLMTAAYATQRLVGIGYHDQLPASDPNDLVQTAKLTDFTHVSDLAYVYTTIERNGRVLYTTSSGSPDEVRAGKFEHWYLAEYKQVPQGLSAALNDGKVHFEEYRGEYGLFRSVFAPFTSANGVRYVVGVDVSLSKVEALRSTVLWQVLGFGLVLLVLSVLVASLVAARTVKPVNELNEALKRLAGGDWNLVRTMPVHSRDEVGRIAESFNTFMAALRKRLLEIQHESREVENVSHQLSELVGGVVQRSRTQAEDVHGSAAALEELATSVSHVSNVADDASRLMDSFEGQTQATVTHIETAVGGLHSVQQEVTQLATQLDQLDARANEINKIVGVIKDIADQTNLLALNAAIEAARAGEQGRGFAVVADEVRKLSERTASATVEIGGMIDSIQQDSAQATSGMRGALERVDASVHHAGDAQATLHGFTRQIEDVVRGMGEISSAVREQANASQQLAGNVESVSNAADSNRQAAENSLQGAASLLDRAKALGGVVRQFTL</sequence>